<reference evidence="1" key="2">
    <citation type="journal article" date="2015" name="Fish Shellfish Immunol.">
        <title>Early steps in the European eel (Anguilla anguilla)-Vibrio vulnificus interaction in the gills: Role of the RtxA13 toxin.</title>
        <authorList>
            <person name="Callol A."/>
            <person name="Pajuelo D."/>
            <person name="Ebbesson L."/>
            <person name="Teles M."/>
            <person name="MacKenzie S."/>
            <person name="Amaro C."/>
        </authorList>
    </citation>
    <scope>NUCLEOTIDE SEQUENCE</scope>
</reference>
<accession>A0A0E9UML4</accession>
<organism evidence="1">
    <name type="scientific">Anguilla anguilla</name>
    <name type="common">European freshwater eel</name>
    <name type="synonym">Muraena anguilla</name>
    <dbReference type="NCBI Taxonomy" id="7936"/>
    <lineage>
        <taxon>Eukaryota</taxon>
        <taxon>Metazoa</taxon>
        <taxon>Chordata</taxon>
        <taxon>Craniata</taxon>
        <taxon>Vertebrata</taxon>
        <taxon>Euteleostomi</taxon>
        <taxon>Actinopterygii</taxon>
        <taxon>Neopterygii</taxon>
        <taxon>Teleostei</taxon>
        <taxon>Anguilliformes</taxon>
        <taxon>Anguillidae</taxon>
        <taxon>Anguilla</taxon>
    </lineage>
</organism>
<name>A0A0E9UML4_ANGAN</name>
<sequence>MRFKATSGTCCSSSTSCLHSKIRYCFFTFQYIFRSNPFSVFPAHVFGSF</sequence>
<reference evidence="1" key="1">
    <citation type="submission" date="2014-11" db="EMBL/GenBank/DDBJ databases">
        <authorList>
            <person name="Amaro Gonzalez C."/>
        </authorList>
    </citation>
    <scope>NUCLEOTIDE SEQUENCE</scope>
</reference>
<evidence type="ECO:0000313" key="1">
    <source>
        <dbReference type="EMBL" id="JAH66208.1"/>
    </source>
</evidence>
<dbReference type="EMBL" id="GBXM01042369">
    <property type="protein sequence ID" value="JAH66208.1"/>
    <property type="molecule type" value="Transcribed_RNA"/>
</dbReference>
<proteinExistence type="predicted"/>
<dbReference type="AlphaFoldDB" id="A0A0E9UML4"/>
<protein>
    <submittedName>
        <fullName evidence="1">Uncharacterized protein</fullName>
    </submittedName>
</protein>
<dbReference type="PROSITE" id="PS51257">
    <property type="entry name" value="PROKAR_LIPOPROTEIN"/>
    <property type="match status" value="1"/>
</dbReference>